<comment type="caution">
    <text evidence="1">The sequence shown here is derived from an EMBL/GenBank/DDBJ whole genome shotgun (WGS) entry which is preliminary data.</text>
</comment>
<sequence length="93" mass="10140">MILSRLLKWTHASICTCETRCISAEIRLGNFHGSTGMGIIVTRLLIRAYSAEFDKVVEVLGGTGKPRPGGNQVHIIFVDSCQSACFVSRIDSV</sequence>
<protein>
    <submittedName>
        <fullName evidence="1">Uncharacterized protein</fullName>
    </submittedName>
</protein>
<dbReference type="EMBL" id="LLXE01000030">
    <property type="protein sequence ID" value="KUM65275.1"/>
    <property type="molecule type" value="Genomic_DNA"/>
</dbReference>
<keyword evidence="2" id="KW-1185">Reference proteome</keyword>
<organism evidence="1 2">
    <name type="scientific">Penicillium freii</name>
    <dbReference type="NCBI Taxonomy" id="48697"/>
    <lineage>
        <taxon>Eukaryota</taxon>
        <taxon>Fungi</taxon>
        <taxon>Dikarya</taxon>
        <taxon>Ascomycota</taxon>
        <taxon>Pezizomycotina</taxon>
        <taxon>Eurotiomycetes</taxon>
        <taxon>Eurotiomycetidae</taxon>
        <taxon>Eurotiales</taxon>
        <taxon>Aspergillaceae</taxon>
        <taxon>Penicillium</taxon>
    </lineage>
</organism>
<gene>
    <name evidence="1" type="ORF">ACN42_g1791</name>
</gene>
<evidence type="ECO:0000313" key="2">
    <source>
        <dbReference type="Proteomes" id="UP000055045"/>
    </source>
</evidence>
<dbReference type="AlphaFoldDB" id="A0A101MRB2"/>
<accession>A0A101MRB2</accession>
<reference evidence="1 2" key="1">
    <citation type="submission" date="2015-10" db="EMBL/GenBank/DDBJ databases">
        <title>Genome sequencing of Penicillium freii.</title>
        <authorList>
            <person name="Nguyen H.D."/>
            <person name="Visagie C.M."/>
            <person name="Seifert K.A."/>
        </authorList>
    </citation>
    <scope>NUCLEOTIDE SEQUENCE [LARGE SCALE GENOMIC DNA]</scope>
    <source>
        <strain evidence="1 2">DAOM 242723</strain>
    </source>
</reference>
<proteinExistence type="predicted"/>
<name>A0A101MRB2_PENFR</name>
<dbReference type="OrthoDB" id="4330117at2759"/>
<evidence type="ECO:0000313" key="1">
    <source>
        <dbReference type="EMBL" id="KUM65275.1"/>
    </source>
</evidence>
<dbReference type="Proteomes" id="UP000055045">
    <property type="component" value="Unassembled WGS sequence"/>
</dbReference>